<dbReference type="Gene3D" id="3.40.50.20">
    <property type="match status" value="1"/>
</dbReference>
<dbReference type="PROSITE" id="PS50975">
    <property type="entry name" value="ATP_GRASP"/>
    <property type="match status" value="1"/>
</dbReference>
<name>A0ABZ1F473_9ACTN</name>
<dbReference type="InterPro" id="IPR011761">
    <property type="entry name" value="ATP-grasp"/>
</dbReference>
<keyword evidence="2" id="KW-0547">Nucleotide-binding</keyword>
<dbReference type="Gene3D" id="3.30.470.20">
    <property type="entry name" value="ATP-grasp fold, B domain"/>
    <property type="match status" value="1"/>
</dbReference>
<dbReference type="SUPFAM" id="SSF48264">
    <property type="entry name" value="Cytochrome P450"/>
    <property type="match status" value="1"/>
</dbReference>
<dbReference type="EMBL" id="CP109083">
    <property type="protein sequence ID" value="WSB11210.1"/>
    <property type="molecule type" value="Genomic_DNA"/>
</dbReference>
<dbReference type="SUPFAM" id="SSF56059">
    <property type="entry name" value="Glutathione synthetase ATP-binding domain-like"/>
    <property type="match status" value="1"/>
</dbReference>
<dbReference type="Pfam" id="PF13535">
    <property type="entry name" value="ATP-grasp_4"/>
    <property type="match status" value="1"/>
</dbReference>
<dbReference type="PANTHER" id="PTHR46696:SF6">
    <property type="entry name" value="P450, PUTATIVE (EUROFUNG)-RELATED"/>
    <property type="match status" value="1"/>
</dbReference>
<dbReference type="InterPro" id="IPR001128">
    <property type="entry name" value="Cyt_P450"/>
</dbReference>
<dbReference type="Pfam" id="PF00067">
    <property type="entry name" value="p450"/>
    <property type="match status" value="1"/>
</dbReference>
<dbReference type="Gene3D" id="1.10.630.10">
    <property type="entry name" value="Cytochrome P450"/>
    <property type="match status" value="1"/>
</dbReference>
<evidence type="ECO:0000256" key="1">
    <source>
        <dbReference type="ARBA" id="ARBA00010617"/>
    </source>
</evidence>
<dbReference type="Proteomes" id="UP001356428">
    <property type="component" value="Chromosome"/>
</dbReference>
<dbReference type="InterPro" id="IPR036396">
    <property type="entry name" value="Cyt_P450_sf"/>
</dbReference>
<gene>
    <name evidence="4" type="ORF">OG849_30140</name>
</gene>
<feature type="domain" description="ATP-grasp" evidence="3">
    <location>
        <begin position="114"/>
        <end position="313"/>
    </location>
</feature>
<evidence type="ECO:0000313" key="4">
    <source>
        <dbReference type="EMBL" id="WSB11210.1"/>
    </source>
</evidence>
<evidence type="ECO:0000256" key="2">
    <source>
        <dbReference type="PROSITE-ProRule" id="PRU00409"/>
    </source>
</evidence>
<protein>
    <submittedName>
        <fullName evidence="4">Cytochrome P450</fullName>
    </submittedName>
</protein>
<reference evidence="4 5" key="1">
    <citation type="submission" date="2022-10" db="EMBL/GenBank/DDBJ databases">
        <title>The complete genomes of actinobacterial strains from the NBC collection.</title>
        <authorList>
            <person name="Joergensen T.S."/>
            <person name="Alvarez Arevalo M."/>
            <person name="Sterndorff E.B."/>
            <person name="Faurdal D."/>
            <person name="Vuksanovic O."/>
            <person name="Mourched A.-S."/>
            <person name="Charusanti P."/>
            <person name="Shaw S."/>
            <person name="Blin K."/>
            <person name="Weber T."/>
        </authorList>
    </citation>
    <scope>NUCLEOTIDE SEQUENCE [LARGE SCALE GENOMIC DNA]</scope>
    <source>
        <strain evidence="4 5">NBC 01792</strain>
    </source>
</reference>
<keyword evidence="5" id="KW-1185">Reference proteome</keyword>
<sequence length="816" mass="87322">MKDLVFVESNTTGTGVAALETAARLGTRPVLLTDRADRYRGLDGTPAEVVVCDTGSVDALTQVLEARGGRERIAGITTTSEFYLPHAARLARRFRLPGNPPESVEACRDKAETRTTLTAAGLPQVPFAVVRDAAHTADAVARVGLPCVVKPTDDTGSRNVRVCTTGAETAEQVDAVLAVRTNVRGQPTSGAALVEGFAEGREYSVELFSEAGSTTCLGIVEKSVTGAPYCVEHRHVFPAPLPDEDAHRIVDVARRAVRALGVQEGATHVEVMDGPLGCVPIEVNCRPAGGMIPELIRLVSGVDVVEQHVRAALGLRAVLPVTPPEGAAGIQFLTADAAGSLEGIEGADTARELSGVHAVTVTAEPGARVAPATDAYGRLGHVIAHAGSPEEVRLTLDRAMALIRVGVKSARCPVAVDYDTHDPAIAADPYPTYEQLRSGCPVKWSRAWGGFWVAAGHREVAAASRAAETFETSHEQADGTVQGVSIPPLGHTGRLVPLEIPSPDSLRYRRLVATFYAPSRVRARTAEFRALAAACVDDVIEQGSCDLVQALTLRLPAVLTLRDIGLPEDRWHEVDSLIHDALLRAPHDLDGSREAAQLACLEIIEALDDQLEDGEDRPDLIGHLLRSTVDGAPVKEEDIVSIMYLLLLGIDPTSTLTATALWYLARNPGLRARLSADRSLLPRAAEEFLRWVSPVQGTGRTATRDVTLGGQEVRKGERVLLTWASANRDEAVYETPGEVDIDRAAERHLAFGGGPHYCLGAGLVRAMFTAMVEEVLDRMPDYRIADGAEVTWFPDLSSVYGVNSLPVEFTPGPRRR</sequence>
<proteinExistence type="inferred from homology"/>
<dbReference type="InterPro" id="IPR017972">
    <property type="entry name" value="Cyt_P450_CS"/>
</dbReference>
<dbReference type="RefSeq" id="WP_326702811.1">
    <property type="nucleotide sequence ID" value="NZ_CP109083.1"/>
</dbReference>
<organism evidence="4 5">
    <name type="scientific">Streptomyces cyaneofuscatus</name>
    <dbReference type="NCBI Taxonomy" id="66883"/>
    <lineage>
        <taxon>Bacteria</taxon>
        <taxon>Bacillati</taxon>
        <taxon>Actinomycetota</taxon>
        <taxon>Actinomycetes</taxon>
        <taxon>Kitasatosporales</taxon>
        <taxon>Streptomycetaceae</taxon>
        <taxon>Streptomyces</taxon>
    </lineage>
</organism>
<evidence type="ECO:0000259" key="3">
    <source>
        <dbReference type="PROSITE" id="PS50975"/>
    </source>
</evidence>
<dbReference type="PANTHER" id="PTHR46696">
    <property type="entry name" value="P450, PUTATIVE (EUROFUNG)-RELATED"/>
    <property type="match status" value="1"/>
</dbReference>
<accession>A0ABZ1F473</accession>
<dbReference type="InterPro" id="IPR002397">
    <property type="entry name" value="Cyt_P450_B"/>
</dbReference>
<keyword evidence="2" id="KW-0067">ATP-binding</keyword>
<dbReference type="PRINTS" id="PR00359">
    <property type="entry name" value="BP450"/>
</dbReference>
<dbReference type="PROSITE" id="PS00086">
    <property type="entry name" value="CYTOCHROME_P450"/>
    <property type="match status" value="1"/>
</dbReference>
<evidence type="ECO:0000313" key="5">
    <source>
        <dbReference type="Proteomes" id="UP001356428"/>
    </source>
</evidence>
<comment type="similarity">
    <text evidence="1">Belongs to the cytochrome P450 family.</text>
</comment>
<dbReference type="Pfam" id="PF18603">
    <property type="entry name" value="LAL_C2"/>
    <property type="match status" value="1"/>
</dbReference>
<dbReference type="InterPro" id="IPR040570">
    <property type="entry name" value="LAL_C2"/>
</dbReference>